<keyword evidence="1" id="KW-0812">Transmembrane</keyword>
<evidence type="ECO:0008006" key="4">
    <source>
        <dbReference type="Google" id="ProtNLM"/>
    </source>
</evidence>
<dbReference type="GeneID" id="95376716"/>
<dbReference type="EMBL" id="JAMDMJ010000013">
    <property type="protein sequence ID" value="MCY9596463.1"/>
    <property type="molecule type" value="Genomic_DNA"/>
</dbReference>
<evidence type="ECO:0000313" key="2">
    <source>
        <dbReference type="EMBL" id="MCY9596463.1"/>
    </source>
</evidence>
<proteinExistence type="predicted"/>
<feature type="transmembrane region" description="Helical" evidence="1">
    <location>
        <begin position="32"/>
        <end position="51"/>
    </location>
</feature>
<accession>A0ABT4FD67</accession>
<evidence type="ECO:0000313" key="3">
    <source>
        <dbReference type="Proteomes" id="UP001527202"/>
    </source>
</evidence>
<organism evidence="2 3">
    <name type="scientific">Paenibacillus chitinolyticus</name>
    <dbReference type="NCBI Taxonomy" id="79263"/>
    <lineage>
        <taxon>Bacteria</taxon>
        <taxon>Bacillati</taxon>
        <taxon>Bacillota</taxon>
        <taxon>Bacilli</taxon>
        <taxon>Bacillales</taxon>
        <taxon>Paenibacillaceae</taxon>
        <taxon>Paenibacillus</taxon>
    </lineage>
</organism>
<dbReference type="RefSeq" id="WP_241688689.1">
    <property type="nucleotide sequence ID" value="NZ_CP026520.1"/>
</dbReference>
<keyword evidence="1" id="KW-1133">Transmembrane helix</keyword>
<dbReference type="Proteomes" id="UP001527202">
    <property type="component" value="Unassembled WGS sequence"/>
</dbReference>
<reference evidence="2 3" key="1">
    <citation type="submission" date="2022-05" db="EMBL/GenBank/DDBJ databases">
        <title>Genome Sequencing of Bee-Associated Microbes.</title>
        <authorList>
            <person name="Dunlap C."/>
        </authorList>
    </citation>
    <scope>NUCLEOTIDE SEQUENCE [LARGE SCALE GENOMIC DNA]</scope>
    <source>
        <strain evidence="2 3">NRRL B-23120</strain>
    </source>
</reference>
<gene>
    <name evidence="2" type="ORF">M5X16_11840</name>
</gene>
<comment type="caution">
    <text evidence="2">The sequence shown here is derived from an EMBL/GenBank/DDBJ whole genome shotgun (WGS) entry which is preliminary data.</text>
</comment>
<name>A0ABT4FD67_9BACL</name>
<evidence type="ECO:0000256" key="1">
    <source>
        <dbReference type="SAM" id="Phobius"/>
    </source>
</evidence>
<keyword evidence="3" id="KW-1185">Reference proteome</keyword>
<sequence>MNNKDLFKTIGYIDDQLIEKAHTARRATKKSYALWGSVAACVALVSGLALYESPPIPQPATPQIFQQSLPASPTGIRKLLTYNGYRYAFVDDGAPFKFTGTEPVKSLGTLVADTGPETGKNTEGSNVEKDYTATFAIGGKLYEIPAYPSHFRIAVQYEQNFYLAEIVAKVNDSAISAKEYLDMSKLKEHVRDIHILNHAGNDVLKKMTDSASVKSIVEGLYTAKTADLTNREFEGIAEAQSQGKSYQLKFNLKDGTGMAMYIIPELKIVSMGDAYYQLPDRFLDLSGDLFKNLKQDALPLY</sequence>
<protein>
    <recommendedName>
        <fullName evidence="4">DUF3298 domain-containing protein</fullName>
    </recommendedName>
</protein>
<keyword evidence="1" id="KW-0472">Membrane</keyword>